<keyword evidence="5" id="KW-0472">Membrane</keyword>
<dbReference type="AlphaFoldDB" id="V4AIU8"/>
<dbReference type="GO" id="GO:0005525">
    <property type="term" value="F:GTP binding"/>
    <property type="evidence" value="ECO:0007669"/>
    <property type="project" value="UniProtKB-KW"/>
</dbReference>
<dbReference type="GO" id="GO:0046872">
    <property type="term" value="F:metal ion binding"/>
    <property type="evidence" value="ECO:0007669"/>
    <property type="project" value="UniProtKB-KW"/>
</dbReference>
<name>V4AIU8_LOTGI</name>
<dbReference type="Gene3D" id="3.40.50.300">
    <property type="entry name" value="P-loop containing nucleotide triphosphate hydrolases"/>
    <property type="match status" value="1"/>
</dbReference>
<keyword evidence="7" id="KW-1185">Reference proteome</keyword>
<evidence type="ECO:0000256" key="5">
    <source>
        <dbReference type="SAM" id="Phobius"/>
    </source>
</evidence>
<feature type="binding site" evidence="4">
    <location>
        <position position="91"/>
    </location>
    <ligand>
        <name>Mg(2+)</name>
        <dbReference type="ChEBI" id="CHEBI:18420"/>
    </ligand>
</feature>
<dbReference type="PROSITE" id="PS51417">
    <property type="entry name" value="ARF"/>
    <property type="match status" value="1"/>
</dbReference>
<keyword evidence="4" id="KW-0479">Metal-binding</keyword>
<reference evidence="6 7" key="1">
    <citation type="journal article" date="2013" name="Nature">
        <title>Insights into bilaterian evolution from three spiralian genomes.</title>
        <authorList>
            <person name="Simakov O."/>
            <person name="Marletaz F."/>
            <person name="Cho S.J."/>
            <person name="Edsinger-Gonzales E."/>
            <person name="Havlak P."/>
            <person name="Hellsten U."/>
            <person name="Kuo D.H."/>
            <person name="Larsson T."/>
            <person name="Lv J."/>
            <person name="Arendt D."/>
            <person name="Savage R."/>
            <person name="Osoegawa K."/>
            <person name="de Jong P."/>
            <person name="Grimwood J."/>
            <person name="Chapman J.A."/>
            <person name="Shapiro H."/>
            <person name="Aerts A."/>
            <person name="Otillar R.P."/>
            <person name="Terry A.Y."/>
            <person name="Boore J.L."/>
            <person name="Grigoriev I.V."/>
            <person name="Lindberg D.R."/>
            <person name="Seaver E.C."/>
            <person name="Weisblat D.A."/>
            <person name="Putnam N.H."/>
            <person name="Rokhsar D.S."/>
        </authorList>
    </citation>
    <scope>NUCLEOTIDE SEQUENCE [LARGE SCALE GENOMIC DNA]</scope>
</reference>
<evidence type="ECO:0000256" key="3">
    <source>
        <dbReference type="PIRSR" id="PIRSR606689-1"/>
    </source>
</evidence>
<dbReference type="InterPro" id="IPR024156">
    <property type="entry name" value="Small_GTPase_ARF"/>
</dbReference>
<dbReference type="EMBL" id="KB201362">
    <property type="protein sequence ID" value="ESO96947.1"/>
    <property type="molecule type" value="Genomic_DNA"/>
</dbReference>
<dbReference type="PANTHER" id="PTHR11711">
    <property type="entry name" value="ADP RIBOSYLATION FACTOR-RELATED"/>
    <property type="match status" value="1"/>
</dbReference>
<dbReference type="SMART" id="SM00177">
    <property type="entry name" value="ARF"/>
    <property type="match status" value="1"/>
</dbReference>
<organism evidence="6 7">
    <name type="scientific">Lottia gigantea</name>
    <name type="common">Giant owl limpet</name>
    <dbReference type="NCBI Taxonomy" id="225164"/>
    <lineage>
        <taxon>Eukaryota</taxon>
        <taxon>Metazoa</taxon>
        <taxon>Spiralia</taxon>
        <taxon>Lophotrochozoa</taxon>
        <taxon>Mollusca</taxon>
        <taxon>Gastropoda</taxon>
        <taxon>Patellogastropoda</taxon>
        <taxon>Lottioidea</taxon>
        <taxon>Lottiidae</taxon>
        <taxon>Lottia</taxon>
    </lineage>
</organism>
<dbReference type="InterPro" id="IPR006689">
    <property type="entry name" value="Small_GTPase_ARF/SAR"/>
</dbReference>
<dbReference type="KEGG" id="lgi:LOTGIDRAFT_159702"/>
<dbReference type="SUPFAM" id="SSF52540">
    <property type="entry name" value="P-loop containing nucleoside triphosphate hydrolases"/>
    <property type="match status" value="1"/>
</dbReference>
<feature type="transmembrane region" description="Helical" evidence="5">
    <location>
        <begin position="32"/>
        <end position="50"/>
    </location>
</feature>
<dbReference type="InterPro" id="IPR027417">
    <property type="entry name" value="P-loop_NTPase"/>
</dbReference>
<dbReference type="OMA" id="THALVYV"/>
<keyword evidence="1 3" id="KW-0547">Nucleotide-binding</keyword>
<dbReference type="GeneID" id="20238126"/>
<feature type="binding site" evidence="3">
    <location>
        <position position="133"/>
    </location>
    <ligand>
        <name>GTP</name>
        <dbReference type="ChEBI" id="CHEBI:37565"/>
    </ligand>
</feature>
<sequence>MTLRHNKPYSNVGILVFRKWQMDSFAENIKENMTYIITGVAGIAVGYSLYRAWRYVYYDNGDDEYFERLQPSTKSEKRKILIIGLDGSGKTRFSRCFCKGRRRLGSTEETTIGFYVNTVKLGEVSLDMWDVGGSPNCREYWKDFRGFTMNLDLICYCVDSSLPSRFNEARRELHKFLQYESTNGIPLILVATKQDLPNAVSPSQVLKQMSLNEFESTRSLYTVGVQAPNDGPRKGFMDTFRLFVTIVNQNRKQK</sequence>
<feature type="binding site" evidence="3">
    <location>
        <begin position="84"/>
        <end position="91"/>
    </location>
    <ligand>
        <name>GTP</name>
        <dbReference type="ChEBI" id="CHEBI:37565"/>
    </ligand>
</feature>
<dbReference type="GO" id="GO:0003924">
    <property type="term" value="F:GTPase activity"/>
    <property type="evidence" value="ECO:0007669"/>
    <property type="project" value="InterPro"/>
</dbReference>
<protein>
    <submittedName>
        <fullName evidence="6">Uncharacterized protein</fullName>
    </submittedName>
</protein>
<gene>
    <name evidence="6" type="ORF">LOTGIDRAFT_159702</name>
</gene>
<proteinExistence type="predicted"/>
<keyword evidence="2 3" id="KW-0342">GTP-binding</keyword>
<keyword evidence="5" id="KW-0812">Transmembrane</keyword>
<evidence type="ECO:0000313" key="7">
    <source>
        <dbReference type="Proteomes" id="UP000030746"/>
    </source>
</evidence>
<dbReference type="RefSeq" id="XP_009052438.1">
    <property type="nucleotide sequence ID" value="XM_009054190.1"/>
</dbReference>
<evidence type="ECO:0000256" key="1">
    <source>
        <dbReference type="ARBA" id="ARBA00022741"/>
    </source>
</evidence>
<keyword evidence="5" id="KW-1133">Transmembrane helix</keyword>
<evidence type="ECO:0000256" key="4">
    <source>
        <dbReference type="PIRSR" id="PIRSR606689-2"/>
    </source>
</evidence>
<evidence type="ECO:0000313" key="6">
    <source>
        <dbReference type="EMBL" id="ESO96947.1"/>
    </source>
</evidence>
<dbReference type="OrthoDB" id="25466at2759"/>
<dbReference type="SMART" id="SM00178">
    <property type="entry name" value="SAR"/>
    <property type="match status" value="1"/>
</dbReference>
<dbReference type="PRINTS" id="PR00449">
    <property type="entry name" value="RASTRNSFRMNG"/>
</dbReference>
<feature type="binding site" evidence="4">
    <location>
        <position position="111"/>
    </location>
    <ligand>
        <name>Mg(2+)</name>
        <dbReference type="ChEBI" id="CHEBI:18420"/>
    </ligand>
</feature>
<dbReference type="Proteomes" id="UP000030746">
    <property type="component" value="Unassembled WGS sequence"/>
</dbReference>
<keyword evidence="4" id="KW-0460">Magnesium</keyword>
<dbReference type="CTD" id="20238126"/>
<dbReference type="HOGENOM" id="CLU_1157551_0_0_1"/>
<dbReference type="STRING" id="225164.V4AIU8"/>
<accession>V4AIU8</accession>
<dbReference type="Pfam" id="PF00025">
    <property type="entry name" value="Arf"/>
    <property type="match status" value="1"/>
</dbReference>
<evidence type="ECO:0000256" key="2">
    <source>
        <dbReference type="ARBA" id="ARBA00023134"/>
    </source>
</evidence>